<keyword evidence="1" id="KW-0812">Transmembrane</keyword>
<feature type="transmembrane region" description="Helical" evidence="1">
    <location>
        <begin position="166"/>
        <end position="183"/>
    </location>
</feature>
<feature type="transmembrane region" description="Helical" evidence="1">
    <location>
        <begin position="135"/>
        <end position="154"/>
    </location>
</feature>
<feature type="transmembrane region" description="Helical" evidence="1">
    <location>
        <begin position="73"/>
        <end position="91"/>
    </location>
</feature>
<evidence type="ECO:0000313" key="2">
    <source>
        <dbReference type="EMBL" id="MFD2189156.1"/>
    </source>
</evidence>
<feature type="transmembrane region" description="Helical" evidence="1">
    <location>
        <begin position="103"/>
        <end position="123"/>
    </location>
</feature>
<dbReference type="InterPro" id="IPR009339">
    <property type="entry name" value="DUF998"/>
</dbReference>
<keyword evidence="1" id="KW-1133">Transmembrane helix</keyword>
<feature type="transmembrane region" description="Helical" evidence="1">
    <location>
        <begin position="43"/>
        <end position="66"/>
    </location>
</feature>
<name>A0ABW5B4T0_9FLAO</name>
<dbReference type="RefSeq" id="WP_378322196.1">
    <property type="nucleotide sequence ID" value="NZ_JBHUHY010000034.1"/>
</dbReference>
<gene>
    <name evidence="2" type="ORF">ACFSJT_20315</name>
</gene>
<keyword evidence="3" id="KW-1185">Reference proteome</keyword>
<sequence length="188" mass="20915">MSVTGVLGCFAALISDIIGIIIVEKHNPLRDTISQLAHGKYAYIQDIGLSLFGVGVIATSIALFIFDYTKVRLKLGASFLILMAIGVISLAELNDLIGEPGTTIHLVAVGFIAICCFVSMILWMSKFRQVSQKWYQWHVTIGTSIVILLAMFKFVPEAYEGAYERLLAIILVGWFLLCNYYLFKLNKL</sequence>
<reference evidence="3" key="1">
    <citation type="journal article" date="2019" name="Int. J. Syst. Evol. Microbiol.">
        <title>The Global Catalogue of Microorganisms (GCM) 10K type strain sequencing project: providing services to taxonomists for standard genome sequencing and annotation.</title>
        <authorList>
            <consortium name="The Broad Institute Genomics Platform"/>
            <consortium name="The Broad Institute Genome Sequencing Center for Infectious Disease"/>
            <person name="Wu L."/>
            <person name="Ma J."/>
        </authorList>
    </citation>
    <scope>NUCLEOTIDE SEQUENCE [LARGE SCALE GENOMIC DNA]</scope>
    <source>
        <strain evidence="3">DT92</strain>
    </source>
</reference>
<dbReference type="EMBL" id="JBHUHY010000034">
    <property type="protein sequence ID" value="MFD2189156.1"/>
    <property type="molecule type" value="Genomic_DNA"/>
</dbReference>
<proteinExistence type="predicted"/>
<organism evidence="2 3">
    <name type="scientific">Aquimarina celericrescens</name>
    <dbReference type="NCBI Taxonomy" id="1964542"/>
    <lineage>
        <taxon>Bacteria</taxon>
        <taxon>Pseudomonadati</taxon>
        <taxon>Bacteroidota</taxon>
        <taxon>Flavobacteriia</taxon>
        <taxon>Flavobacteriales</taxon>
        <taxon>Flavobacteriaceae</taxon>
        <taxon>Aquimarina</taxon>
    </lineage>
</organism>
<keyword evidence="1" id="KW-0472">Membrane</keyword>
<comment type="caution">
    <text evidence="2">The sequence shown here is derived from an EMBL/GenBank/DDBJ whole genome shotgun (WGS) entry which is preliminary data.</text>
</comment>
<evidence type="ECO:0000313" key="3">
    <source>
        <dbReference type="Proteomes" id="UP001597344"/>
    </source>
</evidence>
<evidence type="ECO:0000256" key="1">
    <source>
        <dbReference type="SAM" id="Phobius"/>
    </source>
</evidence>
<accession>A0ABW5B4T0</accession>
<dbReference type="Proteomes" id="UP001597344">
    <property type="component" value="Unassembled WGS sequence"/>
</dbReference>
<dbReference type="Pfam" id="PF06197">
    <property type="entry name" value="DUF998"/>
    <property type="match status" value="1"/>
</dbReference>
<protein>
    <submittedName>
        <fullName evidence="2">DUF998 domain-containing protein</fullName>
    </submittedName>
</protein>